<dbReference type="OrthoDB" id="2680948at2759"/>
<dbReference type="HOGENOM" id="CLU_2819725_0_0_1"/>
<reference evidence="2" key="2">
    <citation type="submission" date="2015-01" db="EMBL/GenBank/DDBJ databases">
        <title>Evolutionary Origins and Diversification of the Mycorrhizal Mutualists.</title>
        <authorList>
            <consortium name="DOE Joint Genome Institute"/>
            <consortium name="Mycorrhizal Genomics Consortium"/>
            <person name="Kohler A."/>
            <person name="Kuo A."/>
            <person name="Nagy L.G."/>
            <person name="Floudas D."/>
            <person name="Copeland A."/>
            <person name="Barry K.W."/>
            <person name="Cichocki N."/>
            <person name="Veneault-Fourrey C."/>
            <person name="LaButti K."/>
            <person name="Lindquist E.A."/>
            <person name="Lipzen A."/>
            <person name="Lundell T."/>
            <person name="Morin E."/>
            <person name="Murat C."/>
            <person name="Riley R."/>
            <person name="Ohm R."/>
            <person name="Sun H."/>
            <person name="Tunlid A."/>
            <person name="Henrissat B."/>
            <person name="Grigoriev I.V."/>
            <person name="Hibbett D.S."/>
            <person name="Martin F."/>
        </authorList>
    </citation>
    <scope>NUCLEOTIDE SEQUENCE [LARGE SCALE GENOMIC DNA]</scope>
    <source>
        <strain evidence="2">UH-Slu-Lm8-n1</strain>
    </source>
</reference>
<organism evidence="1 2">
    <name type="scientific">Suillus luteus UH-Slu-Lm8-n1</name>
    <dbReference type="NCBI Taxonomy" id="930992"/>
    <lineage>
        <taxon>Eukaryota</taxon>
        <taxon>Fungi</taxon>
        <taxon>Dikarya</taxon>
        <taxon>Basidiomycota</taxon>
        <taxon>Agaricomycotina</taxon>
        <taxon>Agaricomycetes</taxon>
        <taxon>Agaricomycetidae</taxon>
        <taxon>Boletales</taxon>
        <taxon>Suillineae</taxon>
        <taxon>Suillaceae</taxon>
        <taxon>Suillus</taxon>
    </lineage>
</organism>
<dbReference type="AlphaFoldDB" id="A0A0D0AE04"/>
<dbReference type="EMBL" id="KN836246">
    <property type="protein sequence ID" value="KIK32437.1"/>
    <property type="molecule type" value="Genomic_DNA"/>
</dbReference>
<dbReference type="Proteomes" id="UP000054485">
    <property type="component" value="Unassembled WGS sequence"/>
</dbReference>
<evidence type="ECO:0000313" key="1">
    <source>
        <dbReference type="EMBL" id="KIK32437.1"/>
    </source>
</evidence>
<sequence length="67" mass="7242">QSLLTSNGFIDRTTALTLATTNLEKALGVQREMPQDLVTYRGGDVFELEAKVVGVISETLGRTGLFV</sequence>
<feature type="non-terminal residue" evidence="1">
    <location>
        <position position="1"/>
    </location>
</feature>
<reference evidence="1 2" key="1">
    <citation type="submission" date="2014-04" db="EMBL/GenBank/DDBJ databases">
        <authorList>
            <consortium name="DOE Joint Genome Institute"/>
            <person name="Kuo A."/>
            <person name="Ruytinx J."/>
            <person name="Rineau F."/>
            <person name="Colpaert J."/>
            <person name="Kohler A."/>
            <person name="Nagy L.G."/>
            <person name="Floudas D."/>
            <person name="Copeland A."/>
            <person name="Barry K.W."/>
            <person name="Cichocki N."/>
            <person name="Veneault-Fourrey C."/>
            <person name="LaButti K."/>
            <person name="Lindquist E.A."/>
            <person name="Lipzen A."/>
            <person name="Lundell T."/>
            <person name="Morin E."/>
            <person name="Murat C."/>
            <person name="Sun H."/>
            <person name="Tunlid A."/>
            <person name="Henrissat B."/>
            <person name="Grigoriev I.V."/>
            <person name="Hibbett D.S."/>
            <person name="Martin F."/>
            <person name="Nordberg H.P."/>
            <person name="Cantor M.N."/>
            <person name="Hua S.X."/>
        </authorList>
    </citation>
    <scope>NUCLEOTIDE SEQUENCE [LARGE SCALE GENOMIC DNA]</scope>
    <source>
        <strain evidence="1 2">UH-Slu-Lm8-n1</strain>
    </source>
</reference>
<keyword evidence="2" id="KW-1185">Reference proteome</keyword>
<dbReference type="InParanoid" id="A0A0D0AE04"/>
<dbReference type="STRING" id="930992.A0A0D0AE04"/>
<accession>A0A0D0AE04</accession>
<protein>
    <submittedName>
        <fullName evidence="1">Uncharacterized protein</fullName>
    </submittedName>
</protein>
<name>A0A0D0AE04_9AGAM</name>
<proteinExistence type="predicted"/>
<evidence type="ECO:0000313" key="2">
    <source>
        <dbReference type="Proteomes" id="UP000054485"/>
    </source>
</evidence>
<gene>
    <name evidence="1" type="ORF">CY34DRAFT_101513</name>
</gene>